<sequence length="183" mass="20432">MRAPIERSTPARSSILRHVLIAGGEETKAGKEYTEGKDSSLYETSSGRGEKREHQPKSPVIQKGPRRKGKRAGPGLCSLCEESLHRLWGCRRRCLGPDKAFVKRDLAARLHEEDPTLGRGIASQSRRNTRLDRLASLVGIYGYLLFGSYIKAILEFAAKRRREGIAEGGKKIDSVWTLISDSW</sequence>
<proteinExistence type="predicted"/>
<evidence type="ECO:0000256" key="2">
    <source>
        <dbReference type="SAM" id="Phobius"/>
    </source>
</evidence>
<reference evidence="5" key="1">
    <citation type="submission" date="2024-07" db="EMBL/GenBank/DDBJ databases">
        <title>Two chromosome-level genome assemblies of Korean endemic species Abeliophyllum distichum and Forsythia ovata (Oleaceae).</title>
        <authorList>
            <person name="Jang H."/>
        </authorList>
    </citation>
    <scope>NUCLEOTIDE SEQUENCE [LARGE SCALE GENOMIC DNA]</scope>
</reference>
<protein>
    <submittedName>
        <fullName evidence="3">Uncharacterized protein</fullName>
    </submittedName>
</protein>
<name>A0ABD1QW33_9LAMI</name>
<gene>
    <name evidence="4" type="ORF">Adt_21390</name>
    <name evidence="3" type="ORF">Adt_33374</name>
</gene>
<keyword evidence="2" id="KW-1133">Transmembrane helix</keyword>
<dbReference type="EMBL" id="JBFOLK010000006">
    <property type="protein sequence ID" value="KAL2505769.1"/>
    <property type="molecule type" value="Genomic_DNA"/>
</dbReference>
<reference evidence="3" key="2">
    <citation type="submission" date="2024-07" db="EMBL/GenBank/DDBJ databases">
        <title>Two chromosome-level genome assemblies of Korean endemic species Abeliophyllum distichum and Forsythia ovata (Oleaceae).</title>
        <authorList>
            <person name="Mun J.H."/>
        </authorList>
    </citation>
    <scope>NUCLEOTIDE SEQUENCE</scope>
    <source>
        <strain evidence="3">KNKB198505000391</strain>
        <tissue evidence="3">Leaf</tissue>
    </source>
</reference>
<evidence type="ECO:0000313" key="5">
    <source>
        <dbReference type="Proteomes" id="UP001604336"/>
    </source>
</evidence>
<dbReference type="AlphaFoldDB" id="A0ABD1QW33"/>
<organism evidence="3 5">
    <name type="scientific">Abeliophyllum distichum</name>
    <dbReference type="NCBI Taxonomy" id="126358"/>
    <lineage>
        <taxon>Eukaryota</taxon>
        <taxon>Viridiplantae</taxon>
        <taxon>Streptophyta</taxon>
        <taxon>Embryophyta</taxon>
        <taxon>Tracheophyta</taxon>
        <taxon>Spermatophyta</taxon>
        <taxon>Magnoliopsida</taxon>
        <taxon>eudicotyledons</taxon>
        <taxon>Gunneridae</taxon>
        <taxon>Pentapetalae</taxon>
        <taxon>asterids</taxon>
        <taxon>lamiids</taxon>
        <taxon>Lamiales</taxon>
        <taxon>Oleaceae</taxon>
        <taxon>Forsythieae</taxon>
        <taxon>Abeliophyllum</taxon>
    </lineage>
</organism>
<keyword evidence="2" id="KW-0472">Membrane</keyword>
<dbReference type="Proteomes" id="UP001604336">
    <property type="component" value="Unassembled WGS sequence"/>
</dbReference>
<evidence type="ECO:0000256" key="1">
    <source>
        <dbReference type="SAM" id="MobiDB-lite"/>
    </source>
</evidence>
<comment type="caution">
    <text evidence="3">The sequence shown here is derived from an EMBL/GenBank/DDBJ whole genome shotgun (WGS) entry which is preliminary data.</text>
</comment>
<keyword evidence="5" id="KW-1185">Reference proteome</keyword>
<evidence type="ECO:0000313" key="3">
    <source>
        <dbReference type="EMBL" id="KAL2480408.1"/>
    </source>
</evidence>
<keyword evidence="2" id="KW-0812">Transmembrane</keyword>
<feature type="compositionally biased region" description="Basic and acidic residues" evidence="1">
    <location>
        <begin position="26"/>
        <end position="40"/>
    </location>
</feature>
<dbReference type="EMBL" id="JBFOLK010000010">
    <property type="protein sequence ID" value="KAL2480408.1"/>
    <property type="molecule type" value="Genomic_DNA"/>
</dbReference>
<evidence type="ECO:0000313" key="4">
    <source>
        <dbReference type="EMBL" id="KAL2505769.1"/>
    </source>
</evidence>
<feature type="transmembrane region" description="Helical" evidence="2">
    <location>
        <begin position="134"/>
        <end position="154"/>
    </location>
</feature>
<accession>A0ABD1QW33</accession>
<feature type="region of interest" description="Disordered" evidence="1">
    <location>
        <begin position="26"/>
        <end position="72"/>
    </location>
</feature>